<dbReference type="RefSeq" id="WP_160365055.1">
    <property type="nucleotide sequence ID" value="NZ_JACEIB010000001.1"/>
</dbReference>
<dbReference type="EMBL" id="JACEIB010000001">
    <property type="protein sequence ID" value="MBA2932989.1"/>
    <property type="molecule type" value="Genomic_DNA"/>
</dbReference>
<keyword evidence="3" id="KW-1185">Reference proteome</keyword>
<name>A0A838L3L9_9SPHN</name>
<dbReference type="Pfam" id="PF09356">
    <property type="entry name" value="Phage_BR0599"/>
    <property type="match status" value="1"/>
</dbReference>
<feature type="domain" description="Bacteriophage phiJL001 Gp84 C-terminal" evidence="1">
    <location>
        <begin position="186"/>
        <end position="263"/>
    </location>
</feature>
<reference evidence="2 3" key="1">
    <citation type="submission" date="2020-07" db="EMBL/GenBank/DDBJ databases">
        <authorList>
            <person name="Sun Q."/>
        </authorList>
    </citation>
    <scope>NUCLEOTIDE SEQUENCE [LARGE SCALE GENOMIC DNA]</scope>
    <source>
        <strain evidence="2 3">CGMCC 1.13654</strain>
    </source>
</reference>
<sequence>MSVAWLDGALTTMALCWRLDRADGVSIGFTAHDRDLTIGGVVYRASPGMVPSAIRQSDGFDVDTLDVEGALTHDAITADDLTTGRWDGAALTLFATDWTDPAETLIIARGEIGDVSIRDAAFTAELRGPTALLERPVVEQTSPDCRAQLGDRRCRVDLAARTRFARIVSVAEEVLTLDTVEPSANAYAYGRLRWLDRDNAGLSAALLSSAGSTVTLRDPAPFAIAPGTLVELLEGCDRLLATCRTRFANAANFRGEPYLPGIDLLTRYGTD</sequence>
<organism evidence="2 3">
    <name type="scientific">Sphingomonas chungangi</name>
    <dbReference type="NCBI Taxonomy" id="2683589"/>
    <lineage>
        <taxon>Bacteria</taxon>
        <taxon>Pseudomonadati</taxon>
        <taxon>Pseudomonadota</taxon>
        <taxon>Alphaproteobacteria</taxon>
        <taxon>Sphingomonadales</taxon>
        <taxon>Sphingomonadaceae</taxon>
        <taxon>Sphingomonas</taxon>
    </lineage>
</organism>
<evidence type="ECO:0000259" key="1">
    <source>
        <dbReference type="Pfam" id="PF09356"/>
    </source>
</evidence>
<protein>
    <submittedName>
        <fullName evidence="2">DUF2163 domain-containing protein</fullName>
    </submittedName>
</protein>
<comment type="caution">
    <text evidence="2">The sequence shown here is derived from an EMBL/GenBank/DDBJ whole genome shotgun (WGS) entry which is preliminary data.</text>
</comment>
<proteinExistence type="predicted"/>
<dbReference type="Pfam" id="PF09931">
    <property type="entry name" value="Phage_phiJL001_Gp84_N"/>
    <property type="match status" value="1"/>
</dbReference>
<dbReference type="AlphaFoldDB" id="A0A838L3L9"/>
<dbReference type="InterPro" id="IPR018964">
    <property type="entry name" value="Phage_phiJL001_Gp84_C"/>
</dbReference>
<dbReference type="NCBIfam" id="TIGR02218">
    <property type="entry name" value="phg_TIGR02218"/>
    <property type="match status" value="1"/>
</dbReference>
<gene>
    <name evidence="2" type="ORF">HZF05_02655</name>
</gene>
<evidence type="ECO:0000313" key="2">
    <source>
        <dbReference type="EMBL" id="MBA2932989.1"/>
    </source>
</evidence>
<accession>A0A838L3L9</accession>
<dbReference type="Proteomes" id="UP000570166">
    <property type="component" value="Unassembled WGS sequence"/>
</dbReference>
<dbReference type="InterPro" id="IPR011928">
    <property type="entry name" value="Phage_phiJL001_Gp84"/>
</dbReference>
<evidence type="ECO:0000313" key="3">
    <source>
        <dbReference type="Proteomes" id="UP000570166"/>
    </source>
</evidence>